<gene>
    <name evidence="6" type="ORF">BVC80_9097g138</name>
</gene>
<evidence type="ECO:0000313" key="6">
    <source>
        <dbReference type="EMBL" id="OVA09057.1"/>
    </source>
</evidence>
<comment type="caution">
    <text evidence="6">The sequence shown here is derived from an EMBL/GenBank/DDBJ whole genome shotgun (WGS) entry which is preliminary data.</text>
</comment>
<keyword evidence="7" id="KW-1185">Reference proteome</keyword>
<feature type="region of interest" description="Disordered" evidence="4">
    <location>
        <begin position="251"/>
        <end position="273"/>
    </location>
</feature>
<comment type="subunit">
    <text evidence="3">Binds to multiple calmodulin (CaM) in the presence of Ca(2+) and CaM-like proteins.</text>
</comment>
<protein>
    <submittedName>
        <fullName evidence="6">IQ motif</fullName>
    </submittedName>
</protein>
<dbReference type="FunCoup" id="A0A200QF89">
    <property type="interactions" value="2207"/>
</dbReference>
<reference evidence="6 7" key="1">
    <citation type="journal article" date="2017" name="Mol. Plant">
        <title>The Genome of Medicinal Plant Macleaya cordata Provides New Insights into Benzylisoquinoline Alkaloids Metabolism.</title>
        <authorList>
            <person name="Liu X."/>
            <person name="Liu Y."/>
            <person name="Huang P."/>
            <person name="Ma Y."/>
            <person name="Qing Z."/>
            <person name="Tang Q."/>
            <person name="Cao H."/>
            <person name="Cheng P."/>
            <person name="Zheng Y."/>
            <person name="Yuan Z."/>
            <person name="Zhou Y."/>
            <person name="Liu J."/>
            <person name="Tang Z."/>
            <person name="Zhuo Y."/>
            <person name="Zhang Y."/>
            <person name="Yu L."/>
            <person name="Huang J."/>
            <person name="Yang P."/>
            <person name="Peng Q."/>
            <person name="Zhang J."/>
            <person name="Jiang W."/>
            <person name="Zhang Z."/>
            <person name="Lin K."/>
            <person name="Ro D.K."/>
            <person name="Chen X."/>
            <person name="Xiong X."/>
            <person name="Shang Y."/>
            <person name="Huang S."/>
            <person name="Zeng J."/>
        </authorList>
    </citation>
    <scope>NUCLEOTIDE SEQUENCE [LARGE SCALE GENOMIC DNA]</scope>
    <source>
        <strain evidence="7">cv. BLH2017</strain>
        <tissue evidence="6">Root</tissue>
    </source>
</reference>
<dbReference type="OMA" id="RWTISRI"/>
<dbReference type="Pfam" id="PF13178">
    <property type="entry name" value="DUF4005"/>
    <property type="match status" value="1"/>
</dbReference>
<dbReference type="InterPro" id="IPR000048">
    <property type="entry name" value="IQ_motif_EF-hand-BS"/>
</dbReference>
<evidence type="ECO:0000256" key="1">
    <source>
        <dbReference type="ARBA" id="ARBA00022860"/>
    </source>
</evidence>
<evidence type="ECO:0000256" key="4">
    <source>
        <dbReference type="SAM" id="MobiDB-lite"/>
    </source>
</evidence>
<feature type="region of interest" description="Disordered" evidence="4">
    <location>
        <begin position="334"/>
        <end position="452"/>
    </location>
</feature>
<evidence type="ECO:0000313" key="7">
    <source>
        <dbReference type="Proteomes" id="UP000195402"/>
    </source>
</evidence>
<feature type="compositionally biased region" description="Polar residues" evidence="4">
    <location>
        <begin position="588"/>
        <end position="597"/>
    </location>
</feature>
<comment type="similarity">
    <text evidence="2">Belongs to the IQD family.</text>
</comment>
<dbReference type="SMART" id="SM00015">
    <property type="entry name" value="IQ"/>
    <property type="match status" value="2"/>
</dbReference>
<dbReference type="InterPro" id="IPR025064">
    <property type="entry name" value="DUF4005"/>
</dbReference>
<accession>A0A200QF89</accession>
<sequence>MGKSPGKWIKTILFGKKSSRSSLSKGRDASDHLVVNPPEKFWGKLGEWTCLVCSLEIHKLMLLLDTIWFYGAFTPCRILQVNVLTAEHNMKAANEKETRVAVKAPSADLVVSSPIISQPAPGTIDRNGGISVLETGMAPNLSCNEVVTLPRNQDAEKQGITASGQLNDLEKSRQEQAATKAQAAFRGYLARRAFRALRGIIRLQALVRGHLVRRQALATLRCMQGIVKLQALVRGQRVKLSDARLEVNKKSSLRKPLDAKRGDSTGVNTSTRREKPRVNAFISEFIGSSSKSMHLRLQYGPDEPNSAWVWLERWTTSRFWEPFLQPKKVIELKSQTRQGTSQNVATEPSRSRRVIRKAPVVNVDNGSTLSTSESEKPKRNLRKASAHHVDPVQEHPQNELEKVKRNLRKVSSSTVEPTDQPEVEIEKPKRSLRKSSNSSSPDIPNPTVGESAGKVKLVTTVAVTEQPDILVESEKPNHSMREVSSSPVPDIVEQGMVECAEPIKDTTAAVSRQPDVEPSMESLAVDGAVNVLHEDQSPVELPPLESSGKDENAPGTNVELISKEDQTSNENQKTSKRRASFPAKQENLENGLQNIPTLPSYMMATESAKAKLRGQGSPRFGHDGAEKNGFTRRHSLPSSTNGKMSSLSPRTQRVVQVNGKGGSKTDRSLLSSRDGNDKVVQAEWRR</sequence>
<evidence type="ECO:0000256" key="2">
    <source>
        <dbReference type="ARBA" id="ARBA00024341"/>
    </source>
</evidence>
<dbReference type="PROSITE" id="PS50096">
    <property type="entry name" value="IQ"/>
    <property type="match status" value="2"/>
</dbReference>
<dbReference type="GO" id="GO:0005516">
    <property type="term" value="F:calmodulin binding"/>
    <property type="evidence" value="ECO:0007669"/>
    <property type="project" value="UniProtKB-KW"/>
</dbReference>
<dbReference type="OrthoDB" id="1905649at2759"/>
<proteinExistence type="inferred from homology"/>
<organism evidence="6 7">
    <name type="scientific">Macleaya cordata</name>
    <name type="common">Five-seeded plume-poppy</name>
    <name type="synonym">Bocconia cordata</name>
    <dbReference type="NCBI Taxonomy" id="56857"/>
    <lineage>
        <taxon>Eukaryota</taxon>
        <taxon>Viridiplantae</taxon>
        <taxon>Streptophyta</taxon>
        <taxon>Embryophyta</taxon>
        <taxon>Tracheophyta</taxon>
        <taxon>Spermatophyta</taxon>
        <taxon>Magnoliopsida</taxon>
        <taxon>Ranunculales</taxon>
        <taxon>Papaveraceae</taxon>
        <taxon>Papaveroideae</taxon>
        <taxon>Macleaya</taxon>
    </lineage>
</organism>
<dbReference type="EMBL" id="MVGT01002224">
    <property type="protein sequence ID" value="OVA09057.1"/>
    <property type="molecule type" value="Genomic_DNA"/>
</dbReference>
<feature type="compositionally biased region" description="Basic and acidic residues" evidence="4">
    <location>
        <begin position="251"/>
        <end position="263"/>
    </location>
</feature>
<dbReference type="AlphaFoldDB" id="A0A200QF89"/>
<dbReference type="Proteomes" id="UP000195402">
    <property type="component" value="Unassembled WGS sequence"/>
</dbReference>
<dbReference type="InParanoid" id="A0A200QF89"/>
<dbReference type="PANTHER" id="PTHR32295">
    <property type="entry name" value="IQ-DOMAIN 5-RELATED"/>
    <property type="match status" value="1"/>
</dbReference>
<dbReference type="PANTHER" id="PTHR32295:SF222">
    <property type="entry name" value="IQ MOTIF, EF-HAND BINDING SITE-RELATED"/>
    <property type="match status" value="1"/>
</dbReference>
<feature type="compositionally biased region" description="Polar residues" evidence="4">
    <location>
        <begin position="334"/>
        <end position="348"/>
    </location>
</feature>
<evidence type="ECO:0000256" key="3">
    <source>
        <dbReference type="ARBA" id="ARBA00024378"/>
    </source>
</evidence>
<evidence type="ECO:0000259" key="5">
    <source>
        <dbReference type="Pfam" id="PF13178"/>
    </source>
</evidence>
<feature type="compositionally biased region" description="Polar residues" evidence="4">
    <location>
        <begin position="636"/>
        <end position="655"/>
    </location>
</feature>
<feature type="domain" description="DUF4005" evidence="5">
    <location>
        <begin position="581"/>
        <end position="656"/>
    </location>
</feature>
<dbReference type="STRING" id="56857.A0A200QF89"/>
<dbReference type="CDD" id="cd23767">
    <property type="entry name" value="IQCD"/>
    <property type="match status" value="1"/>
</dbReference>
<keyword evidence="1" id="KW-0112">Calmodulin-binding</keyword>
<feature type="compositionally biased region" description="Basic and acidic residues" evidence="4">
    <location>
        <begin position="387"/>
        <end position="404"/>
    </location>
</feature>
<feature type="region of interest" description="Disordered" evidence="4">
    <location>
        <begin position="538"/>
        <end position="686"/>
    </location>
</feature>
<dbReference type="Pfam" id="PF00612">
    <property type="entry name" value="IQ"/>
    <property type="match status" value="2"/>
</dbReference>
<name>A0A200QF89_MACCD</name>